<dbReference type="GO" id="GO:0003677">
    <property type="term" value="F:DNA binding"/>
    <property type="evidence" value="ECO:0007669"/>
    <property type="project" value="InterPro"/>
</dbReference>
<dbReference type="InterPro" id="IPR036515">
    <property type="entry name" value="Transposase_17_sf"/>
</dbReference>
<dbReference type="InterPro" id="IPR002686">
    <property type="entry name" value="Transposase_17"/>
</dbReference>
<dbReference type="GO" id="GO:0006313">
    <property type="term" value="P:DNA transposition"/>
    <property type="evidence" value="ECO:0007669"/>
    <property type="project" value="InterPro"/>
</dbReference>
<evidence type="ECO:0000313" key="2">
    <source>
        <dbReference type="EMBL" id="MBO8451376.1"/>
    </source>
</evidence>
<reference evidence="2" key="2">
    <citation type="journal article" date="2021" name="PeerJ">
        <title>Extensive microbial diversity within the chicken gut microbiome revealed by metagenomics and culture.</title>
        <authorList>
            <person name="Gilroy R."/>
            <person name="Ravi A."/>
            <person name="Getino M."/>
            <person name="Pursley I."/>
            <person name="Horton D.L."/>
            <person name="Alikhan N.F."/>
            <person name="Baker D."/>
            <person name="Gharbi K."/>
            <person name="Hall N."/>
            <person name="Watson M."/>
            <person name="Adriaenssens E.M."/>
            <person name="Foster-Nyarko E."/>
            <person name="Jarju S."/>
            <person name="Secka A."/>
            <person name="Antonio M."/>
            <person name="Oren A."/>
            <person name="Chaudhuri R.R."/>
            <person name="La Ragione R."/>
            <person name="Hildebrand F."/>
            <person name="Pallen M.J."/>
        </authorList>
    </citation>
    <scope>NUCLEOTIDE SEQUENCE</scope>
    <source>
        <strain evidence="2">B1-20833</strain>
    </source>
</reference>
<dbReference type="Proteomes" id="UP000823661">
    <property type="component" value="Unassembled WGS sequence"/>
</dbReference>
<gene>
    <name evidence="2" type="ORF">IAC06_00625</name>
</gene>
<protein>
    <submittedName>
        <fullName evidence="2">Transposase</fullName>
    </submittedName>
</protein>
<accession>A0A9D9ERE7</accession>
<dbReference type="AlphaFoldDB" id="A0A9D9ERE7"/>
<dbReference type="GO" id="GO:0004803">
    <property type="term" value="F:transposase activity"/>
    <property type="evidence" value="ECO:0007669"/>
    <property type="project" value="InterPro"/>
</dbReference>
<dbReference type="SMART" id="SM01321">
    <property type="entry name" value="Y1_Tnp"/>
    <property type="match status" value="1"/>
</dbReference>
<organism evidence="2 3">
    <name type="scientific">Candidatus Cryptobacteroides intestinavium</name>
    <dbReference type="NCBI Taxonomy" id="2840766"/>
    <lineage>
        <taxon>Bacteria</taxon>
        <taxon>Pseudomonadati</taxon>
        <taxon>Bacteroidota</taxon>
        <taxon>Bacteroidia</taxon>
        <taxon>Bacteroidales</taxon>
        <taxon>Candidatus Cryptobacteroides</taxon>
    </lineage>
</organism>
<dbReference type="PANTHER" id="PTHR34322:SF2">
    <property type="entry name" value="TRANSPOSASE IS200-LIKE DOMAIN-CONTAINING PROTEIN"/>
    <property type="match status" value="1"/>
</dbReference>
<dbReference type="EMBL" id="JADIMI010000008">
    <property type="protein sequence ID" value="MBO8451376.1"/>
    <property type="molecule type" value="Genomic_DNA"/>
</dbReference>
<proteinExistence type="predicted"/>
<dbReference type="PANTHER" id="PTHR34322">
    <property type="entry name" value="TRANSPOSASE, Y1_TNP DOMAIN-CONTAINING"/>
    <property type="match status" value="1"/>
</dbReference>
<evidence type="ECO:0000313" key="3">
    <source>
        <dbReference type="Proteomes" id="UP000823661"/>
    </source>
</evidence>
<name>A0A9D9ERE7_9BACT</name>
<dbReference type="Gene3D" id="3.30.70.1290">
    <property type="entry name" value="Transposase IS200-like"/>
    <property type="match status" value="1"/>
</dbReference>
<comment type="caution">
    <text evidence="2">The sequence shown here is derived from an EMBL/GenBank/DDBJ whole genome shotgun (WGS) entry which is preliminary data.</text>
</comment>
<dbReference type="Pfam" id="PF01797">
    <property type="entry name" value="Y1_Tnp"/>
    <property type="match status" value="1"/>
</dbReference>
<reference evidence="2" key="1">
    <citation type="submission" date="2020-10" db="EMBL/GenBank/DDBJ databases">
        <authorList>
            <person name="Gilroy R."/>
        </authorList>
    </citation>
    <scope>NUCLEOTIDE SEQUENCE</scope>
    <source>
        <strain evidence="2">B1-20833</strain>
    </source>
</reference>
<dbReference type="SUPFAM" id="SSF143422">
    <property type="entry name" value="Transposase IS200-like"/>
    <property type="match status" value="1"/>
</dbReference>
<sequence length="304" mass="35190">MNDENLTQCPHEDEKKTKLFHISTKGKESSLYINEQDYNKAINICAVAAYALKIDILTYCMMSNHVHFAVCSTSKDNVTRFIQRFKITYSRYFNAEHQSEEIFRNIEISVKEIDSIQYLRHCIAYIMRNPVEAGITGNADQYRWSSYNCYFNRFTPPAGAKPASSFPKKGLKELLGTHTDMTGSKIYISKDGNIIPETFINRKLVEKIYDNSREVMSRFIARINYAAMEYELAYSGHTFQDSEIMNIASALSQKWYNKNLSILDAKERIKMIKILKIKYKANAYQISRVLGFERKMVEETLGGL</sequence>
<feature type="domain" description="Transposase IS200-like" evidence="1">
    <location>
        <begin position="15"/>
        <end position="129"/>
    </location>
</feature>
<evidence type="ECO:0000259" key="1">
    <source>
        <dbReference type="SMART" id="SM01321"/>
    </source>
</evidence>